<feature type="domain" description="Semialdehyde dehydrogenase NAD-binding" evidence="7">
    <location>
        <begin position="35"/>
        <end position="170"/>
    </location>
</feature>
<dbReference type="Pfam" id="PF22698">
    <property type="entry name" value="Semialdhyde_dhC_1"/>
    <property type="match status" value="1"/>
</dbReference>
<dbReference type="Proteomes" id="UP000245590">
    <property type="component" value="Unassembled WGS sequence"/>
</dbReference>
<dbReference type="InterPro" id="IPR023013">
    <property type="entry name" value="AGPR_AS"/>
</dbReference>
<comment type="similarity">
    <text evidence="5">Belongs to the NAGSA dehydrogenase family. Type 1 subfamily.</text>
</comment>
<protein>
    <recommendedName>
        <fullName evidence="5">N-acetyl-gamma-glutamyl-phosphate reductase</fullName>
        <shortName evidence="5">AGPR</shortName>
        <ecNumber evidence="5">1.2.1.38</ecNumber>
    </recommendedName>
    <alternativeName>
        <fullName evidence="5">N-acetyl-glutamate semialdehyde dehydrogenase</fullName>
        <shortName evidence="5">NAGSA dehydrogenase</shortName>
    </alternativeName>
</protein>
<dbReference type="UniPathway" id="UPA00068">
    <property type="reaction ID" value="UER00108"/>
</dbReference>
<reference evidence="8 9" key="1">
    <citation type="submission" date="2018-05" db="EMBL/GenBank/DDBJ databases">
        <title>Brachybacterium sp. M1HQ-2T, whole genome shotgun sequence.</title>
        <authorList>
            <person name="Tuo L."/>
        </authorList>
    </citation>
    <scope>NUCLEOTIDE SEQUENCE [LARGE SCALE GENOMIC DNA]</scope>
    <source>
        <strain evidence="8 9">M1HQ-2</strain>
    </source>
</reference>
<proteinExistence type="inferred from homology"/>
<dbReference type="SUPFAM" id="SSF55347">
    <property type="entry name" value="Glyceraldehyde-3-phosphate dehydrogenase-like, C-terminal domain"/>
    <property type="match status" value="1"/>
</dbReference>
<evidence type="ECO:0000313" key="9">
    <source>
        <dbReference type="Proteomes" id="UP000245590"/>
    </source>
</evidence>
<dbReference type="InterPro" id="IPR000706">
    <property type="entry name" value="AGPR_type-1"/>
</dbReference>
<dbReference type="GO" id="GO:0005737">
    <property type="term" value="C:cytoplasm"/>
    <property type="evidence" value="ECO:0007669"/>
    <property type="project" value="UniProtKB-SubCell"/>
</dbReference>
<keyword evidence="5" id="KW-0963">Cytoplasm</keyword>
<evidence type="ECO:0000259" key="7">
    <source>
        <dbReference type="SMART" id="SM00859"/>
    </source>
</evidence>
<evidence type="ECO:0000256" key="6">
    <source>
        <dbReference type="PROSITE-ProRule" id="PRU10010"/>
    </source>
</evidence>
<dbReference type="Gene3D" id="3.30.360.10">
    <property type="entry name" value="Dihydrodipicolinate Reductase, domain 2"/>
    <property type="match status" value="1"/>
</dbReference>
<dbReference type="SMART" id="SM00859">
    <property type="entry name" value="Semialdhyde_dh"/>
    <property type="match status" value="1"/>
</dbReference>
<evidence type="ECO:0000313" key="8">
    <source>
        <dbReference type="EMBL" id="PWH05125.1"/>
    </source>
</evidence>
<dbReference type="HAMAP" id="MF_00150">
    <property type="entry name" value="ArgC_type1"/>
    <property type="match status" value="1"/>
</dbReference>
<dbReference type="PROSITE" id="PS01224">
    <property type="entry name" value="ARGC"/>
    <property type="match status" value="1"/>
</dbReference>
<dbReference type="PANTHER" id="PTHR32338:SF10">
    <property type="entry name" value="N-ACETYL-GAMMA-GLUTAMYL-PHOSPHATE REDUCTASE, CHLOROPLASTIC-RELATED"/>
    <property type="match status" value="1"/>
</dbReference>
<dbReference type="GO" id="GO:0003942">
    <property type="term" value="F:N-acetyl-gamma-glutamyl-phosphate reductase activity"/>
    <property type="evidence" value="ECO:0007669"/>
    <property type="project" value="UniProtKB-UniRule"/>
</dbReference>
<evidence type="ECO:0000256" key="4">
    <source>
        <dbReference type="ARBA" id="ARBA00023002"/>
    </source>
</evidence>
<dbReference type="PANTHER" id="PTHR32338">
    <property type="entry name" value="N-ACETYL-GAMMA-GLUTAMYL-PHOSPHATE REDUCTASE, CHLOROPLASTIC-RELATED-RELATED"/>
    <property type="match status" value="1"/>
</dbReference>
<feature type="active site" evidence="5 6">
    <location>
        <position position="195"/>
    </location>
</feature>
<comment type="catalytic activity">
    <reaction evidence="5">
        <text>N-acetyl-L-glutamate 5-semialdehyde + phosphate + NADP(+) = N-acetyl-L-glutamyl 5-phosphate + NADPH + H(+)</text>
        <dbReference type="Rhea" id="RHEA:21588"/>
        <dbReference type="ChEBI" id="CHEBI:15378"/>
        <dbReference type="ChEBI" id="CHEBI:29123"/>
        <dbReference type="ChEBI" id="CHEBI:43474"/>
        <dbReference type="ChEBI" id="CHEBI:57783"/>
        <dbReference type="ChEBI" id="CHEBI:57936"/>
        <dbReference type="ChEBI" id="CHEBI:58349"/>
        <dbReference type="EC" id="1.2.1.38"/>
    </reaction>
</comment>
<dbReference type="GO" id="GO:0051287">
    <property type="term" value="F:NAD binding"/>
    <property type="evidence" value="ECO:0007669"/>
    <property type="project" value="InterPro"/>
</dbReference>
<keyword evidence="9" id="KW-1185">Reference proteome</keyword>
<dbReference type="NCBIfam" id="TIGR01850">
    <property type="entry name" value="argC"/>
    <property type="match status" value="1"/>
</dbReference>
<dbReference type="CDD" id="cd23934">
    <property type="entry name" value="AGPR_1_C"/>
    <property type="match status" value="1"/>
</dbReference>
<dbReference type="EC" id="1.2.1.38" evidence="5"/>
<dbReference type="AlphaFoldDB" id="A0A2U2RH75"/>
<keyword evidence="3 5" id="KW-0521">NADP</keyword>
<accession>A0A2U2RH75</accession>
<evidence type="ECO:0000256" key="2">
    <source>
        <dbReference type="ARBA" id="ARBA00022605"/>
    </source>
</evidence>
<evidence type="ECO:0000256" key="3">
    <source>
        <dbReference type="ARBA" id="ARBA00022857"/>
    </source>
</evidence>
<dbReference type="SUPFAM" id="SSF51735">
    <property type="entry name" value="NAD(P)-binding Rossmann-fold domains"/>
    <property type="match status" value="1"/>
</dbReference>
<comment type="function">
    <text evidence="5">Catalyzes the NADPH-dependent reduction of N-acetyl-5-glutamyl phosphate to yield N-acetyl-L-glutamate 5-semialdehyde.</text>
</comment>
<name>A0A2U2RH75_9MICO</name>
<keyword evidence="1 5" id="KW-0055">Arginine biosynthesis</keyword>
<comment type="subcellular location">
    <subcellularLocation>
        <location evidence="5">Cytoplasm</location>
    </subcellularLocation>
</comment>
<dbReference type="GO" id="GO:0070401">
    <property type="term" value="F:NADP+ binding"/>
    <property type="evidence" value="ECO:0007669"/>
    <property type="project" value="InterPro"/>
</dbReference>
<dbReference type="InterPro" id="IPR036291">
    <property type="entry name" value="NAD(P)-bd_dom_sf"/>
</dbReference>
<keyword evidence="2 5" id="KW-0028">Amino-acid biosynthesis</keyword>
<keyword evidence="4 5" id="KW-0560">Oxidoreductase</keyword>
<evidence type="ECO:0000256" key="1">
    <source>
        <dbReference type="ARBA" id="ARBA00022571"/>
    </source>
</evidence>
<comment type="pathway">
    <text evidence="5">Amino-acid biosynthesis; L-arginine biosynthesis; N(2)-acetyl-L-ornithine from L-glutamate: step 3/4.</text>
</comment>
<dbReference type="GO" id="GO:0006526">
    <property type="term" value="P:L-arginine biosynthetic process"/>
    <property type="evidence" value="ECO:0007669"/>
    <property type="project" value="UniProtKB-UniRule"/>
</dbReference>
<sequence>MREYAFSCIVVRMQSEALSTSTPVDPAHQAAARRRVAVVGASGYAGGETLRLLADHPLLDVVTVTAHSSVGKRLSEVAPHVHLEHDLELVDTTAENLAGHDVVVLALPHGQSGEIAARLRVDDPDVLVVDLGADHRLESARDWADYYAGEHSGTWTYGMPELPLHETAGSRPAATTARRQRDLLQDAREIAVPGCNATAVTFALAPLVRAGLVDPSALSAVLPVGYSGAGRSAKQHLLFAEAGGGAAPYGIGGTHRHIPEILQNLRRASGVFDARLTFTPVLVPMTRGILAVITAPAGDGVTEQDLLDALGSDYADEPFVDVLPAGRVPSTQQVLGANTVRLGATVDRRSGQVTVLSAIDNLVKGTAGAAVQSTNLALGLPETLGLPRTALAP</sequence>
<dbReference type="Pfam" id="PF01118">
    <property type="entry name" value="Semialdhyde_dh"/>
    <property type="match status" value="1"/>
</dbReference>
<dbReference type="CDD" id="cd24148">
    <property type="entry name" value="AGPR_1_actinobacAGPR_like"/>
    <property type="match status" value="1"/>
</dbReference>
<dbReference type="OrthoDB" id="9801289at2"/>
<organism evidence="8 9">
    <name type="scientific">Brachybacterium endophyticum</name>
    <dbReference type="NCBI Taxonomy" id="2182385"/>
    <lineage>
        <taxon>Bacteria</taxon>
        <taxon>Bacillati</taxon>
        <taxon>Actinomycetota</taxon>
        <taxon>Actinomycetes</taxon>
        <taxon>Micrococcales</taxon>
        <taxon>Dermabacteraceae</taxon>
        <taxon>Brachybacterium</taxon>
    </lineage>
</organism>
<dbReference type="Gene3D" id="3.40.50.720">
    <property type="entry name" value="NAD(P)-binding Rossmann-like Domain"/>
    <property type="match status" value="1"/>
</dbReference>
<dbReference type="InterPro" id="IPR000534">
    <property type="entry name" value="Semialdehyde_DH_NAD-bd"/>
</dbReference>
<dbReference type="EMBL" id="QFKX01000007">
    <property type="protein sequence ID" value="PWH05125.1"/>
    <property type="molecule type" value="Genomic_DNA"/>
</dbReference>
<comment type="caution">
    <text evidence="8">The sequence shown here is derived from an EMBL/GenBank/DDBJ whole genome shotgun (WGS) entry which is preliminary data.</text>
</comment>
<dbReference type="InterPro" id="IPR058924">
    <property type="entry name" value="AGPR_dimerisation_dom"/>
</dbReference>
<dbReference type="InterPro" id="IPR050085">
    <property type="entry name" value="AGPR"/>
</dbReference>
<gene>
    <name evidence="5" type="primary">argC</name>
    <name evidence="8" type="ORF">DEO23_15135</name>
</gene>
<evidence type="ECO:0000256" key="5">
    <source>
        <dbReference type="HAMAP-Rule" id="MF_00150"/>
    </source>
</evidence>